<dbReference type="InterPro" id="IPR029154">
    <property type="entry name" value="HIBADH-like_NADP-bd"/>
</dbReference>
<evidence type="ECO:0000259" key="4">
    <source>
        <dbReference type="Pfam" id="PF03446"/>
    </source>
</evidence>
<dbReference type="SUPFAM" id="SSF48179">
    <property type="entry name" value="6-phosphogluconate dehydrogenase C-terminal domain-like"/>
    <property type="match status" value="1"/>
</dbReference>
<evidence type="ECO:0000256" key="1">
    <source>
        <dbReference type="ARBA" id="ARBA00009080"/>
    </source>
</evidence>
<evidence type="ECO:0000313" key="6">
    <source>
        <dbReference type="EMBL" id="MBM6923624.1"/>
    </source>
</evidence>
<feature type="domain" description="6-phosphogluconate dehydrogenase NADP-binding" evidence="4">
    <location>
        <begin position="22"/>
        <end position="179"/>
    </location>
</feature>
<protein>
    <submittedName>
        <fullName evidence="6">NAD(P)-dependent oxidoreductase</fullName>
    </submittedName>
</protein>
<evidence type="ECO:0000259" key="5">
    <source>
        <dbReference type="Pfam" id="PF14833"/>
    </source>
</evidence>
<comment type="similarity">
    <text evidence="1">Belongs to the HIBADH-related family.</text>
</comment>
<dbReference type="PIRSF" id="PIRSF000103">
    <property type="entry name" value="HIBADH"/>
    <property type="match status" value="1"/>
</dbReference>
<feature type="domain" description="3-hydroxyisobutyrate dehydrogenase-like NAD-binding" evidence="5">
    <location>
        <begin position="184"/>
        <end position="303"/>
    </location>
</feature>
<dbReference type="Gene3D" id="1.10.1040.10">
    <property type="entry name" value="N-(1-d-carboxylethyl)-l-norvaline Dehydrogenase, domain 2"/>
    <property type="match status" value="1"/>
</dbReference>
<dbReference type="PANTHER" id="PTHR43060">
    <property type="entry name" value="3-HYDROXYISOBUTYRATE DEHYDROGENASE-LIKE 1, MITOCHONDRIAL-RELATED"/>
    <property type="match status" value="1"/>
</dbReference>
<gene>
    <name evidence="6" type="ORF">H9X81_07980</name>
</gene>
<dbReference type="Proteomes" id="UP000724149">
    <property type="component" value="Unassembled WGS sequence"/>
</dbReference>
<evidence type="ECO:0000313" key="7">
    <source>
        <dbReference type="Proteomes" id="UP000724149"/>
    </source>
</evidence>
<evidence type="ECO:0000256" key="3">
    <source>
        <dbReference type="ARBA" id="ARBA00023027"/>
    </source>
</evidence>
<dbReference type="Gene3D" id="3.40.50.720">
    <property type="entry name" value="NAD(P)-binding Rossmann-like Domain"/>
    <property type="match status" value="1"/>
</dbReference>
<name>A0ABS2GPZ1_9FIRM</name>
<reference evidence="6 7" key="1">
    <citation type="journal article" date="2021" name="Sci. Rep.">
        <title>The distribution of antibiotic resistance genes in chicken gut microbiota commensals.</title>
        <authorList>
            <person name="Juricova H."/>
            <person name="Matiasovicova J."/>
            <person name="Kubasova T."/>
            <person name="Cejkova D."/>
            <person name="Rychlik I."/>
        </authorList>
    </citation>
    <scope>NUCLEOTIDE SEQUENCE [LARGE SCALE GENOMIC DNA]</scope>
    <source>
        <strain evidence="6 7">An564</strain>
    </source>
</reference>
<dbReference type="RefSeq" id="WP_191392501.1">
    <property type="nucleotide sequence ID" value="NZ_JACSNR010000007.1"/>
</dbReference>
<dbReference type="InterPro" id="IPR013328">
    <property type="entry name" value="6PGD_dom2"/>
</dbReference>
<dbReference type="EMBL" id="JACSNR010000007">
    <property type="protein sequence ID" value="MBM6923624.1"/>
    <property type="molecule type" value="Genomic_DNA"/>
</dbReference>
<dbReference type="Pfam" id="PF14833">
    <property type="entry name" value="NAD_binding_11"/>
    <property type="match status" value="1"/>
</dbReference>
<comment type="caution">
    <text evidence="6">The sequence shown here is derived from an EMBL/GenBank/DDBJ whole genome shotgun (WGS) entry which is preliminary data.</text>
</comment>
<keyword evidence="3" id="KW-0520">NAD</keyword>
<proteinExistence type="inferred from homology"/>
<keyword evidence="7" id="KW-1185">Reference proteome</keyword>
<dbReference type="InterPro" id="IPR036291">
    <property type="entry name" value="NAD(P)-bd_dom_sf"/>
</dbReference>
<dbReference type="PANTHER" id="PTHR43060:SF15">
    <property type="entry name" value="3-HYDROXYISOBUTYRATE DEHYDROGENASE-LIKE 1, MITOCHONDRIAL-RELATED"/>
    <property type="match status" value="1"/>
</dbReference>
<evidence type="ECO:0000256" key="2">
    <source>
        <dbReference type="ARBA" id="ARBA00023002"/>
    </source>
</evidence>
<dbReference type="InterPro" id="IPR006115">
    <property type="entry name" value="6PGDH_NADP-bd"/>
</dbReference>
<dbReference type="InterPro" id="IPR008927">
    <property type="entry name" value="6-PGluconate_DH-like_C_sf"/>
</dbReference>
<sequence>MKARNRSGSAELCRKEAIFMKTIGFIGVGVMGKPMVRNLMKKGFPVSIYTRTKSKVLDVIEEGAVWCDDVKTCVQDKDVIITIVGYPKDVEEVYFGENGIIANAKPGAVLIDMTTTSPKLSERIYAEAKPRGISALDAPVSGGDSGAKAGTLSIMVGGDREAFDACQDVFAAMGTNIIYEGGAGKGQHTKMANQIALAGAVASVSEAIAYARRTGLDVETMLASISKGAAGSWQMTNNAPKMVAGDMAPGFFIKHFIKDMAIADEEAKAAGLTMPVLEEVLEMYRELDRRGEGDLGTQAVIHYFDEK</sequence>
<accession>A0ABS2GPZ1</accession>
<organism evidence="6 7">
    <name type="scientific">Hydrogenoanaerobacterium saccharovorans</name>
    <dbReference type="NCBI Taxonomy" id="474960"/>
    <lineage>
        <taxon>Bacteria</taxon>
        <taxon>Bacillati</taxon>
        <taxon>Bacillota</taxon>
        <taxon>Clostridia</taxon>
        <taxon>Eubacteriales</taxon>
        <taxon>Oscillospiraceae</taxon>
        <taxon>Hydrogenoanaerobacterium</taxon>
    </lineage>
</organism>
<dbReference type="Pfam" id="PF03446">
    <property type="entry name" value="NAD_binding_2"/>
    <property type="match status" value="1"/>
</dbReference>
<dbReference type="InterPro" id="IPR015815">
    <property type="entry name" value="HIBADH-related"/>
</dbReference>
<dbReference type="SUPFAM" id="SSF51735">
    <property type="entry name" value="NAD(P)-binding Rossmann-fold domains"/>
    <property type="match status" value="1"/>
</dbReference>
<keyword evidence="2" id="KW-0560">Oxidoreductase</keyword>